<dbReference type="SUPFAM" id="SSF89550">
    <property type="entry name" value="PHP domain-like"/>
    <property type="match status" value="1"/>
</dbReference>
<dbReference type="PANTHER" id="PTHR40084">
    <property type="entry name" value="PHOSPHOHYDROLASE, PHP FAMILY"/>
    <property type="match status" value="1"/>
</dbReference>
<evidence type="ECO:0000313" key="1">
    <source>
        <dbReference type="EMBL" id="KKU61146.1"/>
    </source>
</evidence>
<dbReference type="Proteomes" id="UP000033860">
    <property type="component" value="Unassembled WGS sequence"/>
</dbReference>
<dbReference type="PATRIC" id="fig|1618371.3.peg.652"/>
<dbReference type="CDD" id="cd19067">
    <property type="entry name" value="PfuEndoQ-like"/>
    <property type="match status" value="1"/>
</dbReference>
<proteinExistence type="predicted"/>
<evidence type="ECO:0000313" key="2">
    <source>
        <dbReference type="Proteomes" id="UP000033860"/>
    </source>
</evidence>
<reference evidence="1 2" key="1">
    <citation type="journal article" date="2015" name="Nature">
        <title>rRNA introns, odd ribosomes, and small enigmatic genomes across a large radiation of phyla.</title>
        <authorList>
            <person name="Brown C.T."/>
            <person name="Hug L.A."/>
            <person name="Thomas B.C."/>
            <person name="Sharon I."/>
            <person name="Castelle C.J."/>
            <person name="Singh A."/>
            <person name="Wilkins M.J."/>
            <person name="Williams K.H."/>
            <person name="Banfield J.F."/>
        </authorList>
    </citation>
    <scope>NUCLEOTIDE SEQUENCE [LARGE SCALE GENOMIC DNA]</scope>
</reference>
<name>A0A0G1RVN3_9BACT</name>
<sequence length="449" mass="49816">MNIIADLQLHSKYSRAVSKDMVIPILSQWGEKKGIDLLATGDWTHPLWLKELEANLEEAGEGIYKLKGSEKKTRFLLSGEISSIYTQGGQGRRVHTLFFAPSLAVVAKINQELTKRGANLMSDGRPIVGLSCQDLCEVVWGVDERVLVIPAHAFTPWFALYGSKSGFDSIDECFGEYADKIYAIETGLSSDPAMNWQIADLDRRAIVSFSDAHSPRKLGREATVFEFEGKESEDYGFDDVAWAIKERYLGENSGRMKILYTIEFHPEEGKYHYTGHRKCNVVQSPQETREKGTTCHVCGRSLTVGVMHRVEELAKDRPEIEPKKKEGKTGVVGYWHPEDETRPPYVMLVPLHEILAEALGVGESSQKVGGVYELLVGKFGGEFEVLLKAETSQIGKVAGSRVAEAVDRVRRGGIEVKPGYDGVFGEVSIWASDALASEVKPAEQPDLFS</sequence>
<dbReference type="Gene3D" id="3.20.20.140">
    <property type="entry name" value="Metal-dependent hydrolases"/>
    <property type="match status" value="1"/>
</dbReference>
<organism evidence="1 2">
    <name type="scientific">Candidatus Beckwithbacteria bacterium GW2011_GWB1_47_15</name>
    <dbReference type="NCBI Taxonomy" id="1618371"/>
    <lineage>
        <taxon>Bacteria</taxon>
        <taxon>Candidatus Beckwithiibacteriota</taxon>
    </lineage>
</organism>
<dbReference type="PANTHER" id="PTHR40084:SF1">
    <property type="entry name" value="PHOSPHOTRANSFERASE"/>
    <property type="match status" value="1"/>
</dbReference>
<dbReference type="InterPro" id="IPR016195">
    <property type="entry name" value="Pol/histidinol_Pase-like"/>
</dbReference>
<protein>
    <submittedName>
        <fullName evidence="1">PHP domain protein</fullName>
    </submittedName>
</protein>
<comment type="caution">
    <text evidence="1">The sequence shown here is derived from an EMBL/GenBank/DDBJ whole genome shotgun (WGS) entry which is preliminary data.</text>
</comment>
<dbReference type="EMBL" id="LCNT01000004">
    <property type="protein sequence ID" value="KKU61146.1"/>
    <property type="molecule type" value="Genomic_DNA"/>
</dbReference>
<gene>
    <name evidence="1" type="ORF">UX85_C0004G0068</name>
</gene>
<accession>A0A0G1RVN3</accession>
<dbReference type="AlphaFoldDB" id="A0A0G1RVN3"/>